<dbReference type="Proteomes" id="UP000218231">
    <property type="component" value="Unassembled WGS sequence"/>
</dbReference>
<comment type="caution">
    <text evidence="2">The sequence shown here is derived from an EMBL/GenBank/DDBJ whole genome shotgun (WGS) entry which is preliminary data.</text>
</comment>
<evidence type="ECO:0000313" key="2">
    <source>
        <dbReference type="EMBL" id="PAV78852.1"/>
    </source>
</evidence>
<reference evidence="2 3" key="1">
    <citation type="journal article" date="2017" name="Curr. Biol.">
        <title>Genome architecture and evolution of a unichromosomal asexual nematode.</title>
        <authorList>
            <person name="Fradin H."/>
            <person name="Zegar C."/>
            <person name="Gutwein M."/>
            <person name="Lucas J."/>
            <person name="Kovtun M."/>
            <person name="Corcoran D."/>
            <person name="Baugh L.R."/>
            <person name="Kiontke K."/>
            <person name="Gunsalus K."/>
            <person name="Fitch D.H."/>
            <person name="Piano F."/>
        </authorList>
    </citation>
    <scope>NUCLEOTIDE SEQUENCE [LARGE SCALE GENOMIC DNA]</scope>
    <source>
        <strain evidence="2">PF1309</strain>
    </source>
</reference>
<evidence type="ECO:0008006" key="4">
    <source>
        <dbReference type="Google" id="ProtNLM"/>
    </source>
</evidence>
<evidence type="ECO:0000313" key="3">
    <source>
        <dbReference type="Proteomes" id="UP000218231"/>
    </source>
</evidence>
<organism evidence="2 3">
    <name type="scientific">Diploscapter pachys</name>
    <dbReference type="NCBI Taxonomy" id="2018661"/>
    <lineage>
        <taxon>Eukaryota</taxon>
        <taxon>Metazoa</taxon>
        <taxon>Ecdysozoa</taxon>
        <taxon>Nematoda</taxon>
        <taxon>Chromadorea</taxon>
        <taxon>Rhabditida</taxon>
        <taxon>Rhabditina</taxon>
        <taxon>Rhabditomorpha</taxon>
        <taxon>Rhabditoidea</taxon>
        <taxon>Rhabditidae</taxon>
        <taxon>Diploscapter</taxon>
    </lineage>
</organism>
<dbReference type="EMBL" id="LIAE01007508">
    <property type="protein sequence ID" value="PAV78852.1"/>
    <property type="molecule type" value="Genomic_DNA"/>
</dbReference>
<accession>A0A2A2KY91</accession>
<feature type="signal peptide" evidence="1">
    <location>
        <begin position="1"/>
        <end position="25"/>
    </location>
</feature>
<protein>
    <recommendedName>
        <fullName evidence="4">Secreted protein</fullName>
    </recommendedName>
</protein>
<dbReference type="AlphaFoldDB" id="A0A2A2KY91"/>
<gene>
    <name evidence="2" type="ORF">WR25_13872</name>
</gene>
<proteinExistence type="predicted"/>
<keyword evidence="1" id="KW-0732">Signal</keyword>
<name>A0A2A2KY91_9BILA</name>
<sequence>MPRAKFLGFALLLCFLSYPFPLLSCRAICGFALPRAQLQLCLPGQALVWTNTPRLVAVPNAFLLQQLFSSSAAVVSLSPSDCLPWTSSILCSFLS</sequence>
<keyword evidence="3" id="KW-1185">Reference proteome</keyword>
<evidence type="ECO:0000256" key="1">
    <source>
        <dbReference type="SAM" id="SignalP"/>
    </source>
</evidence>
<feature type="chain" id="PRO_5012223411" description="Secreted protein" evidence="1">
    <location>
        <begin position="26"/>
        <end position="95"/>
    </location>
</feature>